<protein>
    <submittedName>
        <fullName evidence="2">Uncharacterized protein</fullName>
    </submittedName>
</protein>
<keyword evidence="3" id="KW-1185">Reference proteome</keyword>
<dbReference type="AlphaFoldDB" id="A0AAW1MZD4"/>
<gene>
    <name evidence="2" type="ORF">QE152_g4851</name>
</gene>
<dbReference type="EMBL" id="JASPKY010000026">
    <property type="protein sequence ID" value="KAK9751743.1"/>
    <property type="molecule type" value="Genomic_DNA"/>
</dbReference>
<evidence type="ECO:0000313" key="3">
    <source>
        <dbReference type="Proteomes" id="UP001458880"/>
    </source>
</evidence>
<sequence length="389" mass="45406">MAGLIVEEEEAEQGQQQGDVMMDDHDRRVPPGDGCAAVHCSLNGMFSEDDDVFANLVVVEEQEQEQQQQDGCHAVEQAAGGDADSDGDGAVIEGTSVTRRTTPRNYACKCHKNNENRRHRPGLNVFVTVTMLANAIRTTTMRHTFLKLFRPFADLVSYCITMEELDDTLANNMQTTTDVCNKILRRRRGQDDETTTDVCNKILRRRRGQDDDKYGDDDRLENYNLQAFLEFDTAHFCWEIRGLLKRNYDNARIAVRCCRTASDRREFLHNVTSNDRFVLTNLRMDELHFNYRLSCWARRTRTSTIDYSDPFVVENRDRCRFLRRYLRDYQRQNVTLRDVIEQETDVDESVFYSEINVCYENWTLRDVIEQETDVDESVFYSEINVCYEN</sequence>
<reference evidence="2 3" key="1">
    <citation type="journal article" date="2024" name="BMC Genomics">
        <title>De novo assembly and annotation of Popillia japonica's genome with initial clues to its potential as an invasive pest.</title>
        <authorList>
            <person name="Cucini C."/>
            <person name="Boschi S."/>
            <person name="Funari R."/>
            <person name="Cardaioli E."/>
            <person name="Iannotti N."/>
            <person name="Marturano G."/>
            <person name="Paoli F."/>
            <person name="Bruttini M."/>
            <person name="Carapelli A."/>
            <person name="Frati F."/>
            <person name="Nardi F."/>
        </authorList>
    </citation>
    <scope>NUCLEOTIDE SEQUENCE [LARGE SCALE GENOMIC DNA]</scope>
    <source>
        <strain evidence="2">DMR45628</strain>
    </source>
</reference>
<organism evidence="2 3">
    <name type="scientific">Popillia japonica</name>
    <name type="common">Japanese beetle</name>
    <dbReference type="NCBI Taxonomy" id="7064"/>
    <lineage>
        <taxon>Eukaryota</taxon>
        <taxon>Metazoa</taxon>
        <taxon>Ecdysozoa</taxon>
        <taxon>Arthropoda</taxon>
        <taxon>Hexapoda</taxon>
        <taxon>Insecta</taxon>
        <taxon>Pterygota</taxon>
        <taxon>Neoptera</taxon>
        <taxon>Endopterygota</taxon>
        <taxon>Coleoptera</taxon>
        <taxon>Polyphaga</taxon>
        <taxon>Scarabaeiformia</taxon>
        <taxon>Scarabaeidae</taxon>
        <taxon>Rutelinae</taxon>
        <taxon>Popillia</taxon>
    </lineage>
</organism>
<feature type="region of interest" description="Disordered" evidence="1">
    <location>
        <begin position="63"/>
        <end position="96"/>
    </location>
</feature>
<name>A0AAW1MZD4_POPJA</name>
<comment type="caution">
    <text evidence="2">The sequence shown here is derived from an EMBL/GenBank/DDBJ whole genome shotgun (WGS) entry which is preliminary data.</text>
</comment>
<accession>A0AAW1MZD4</accession>
<dbReference type="Proteomes" id="UP001458880">
    <property type="component" value="Unassembled WGS sequence"/>
</dbReference>
<evidence type="ECO:0000256" key="1">
    <source>
        <dbReference type="SAM" id="MobiDB-lite"/>
    </source>
</evidence>
<proteinExistence type="predicted"/>
<evidence type="ECO:0000313" key="2">
    <source>
        <dbReference type="EMBL" id="KAK9751743.1"/>
    </source>
</evidence>